<keyword evidence="7 12" id="KW-0067">ATP-binding</keyword>
<dbReference type="AlphaFoldDB" id="E1QPN4"/>
<reference evidence="15" key="2">
    <citation type="journal article" date="2010" name="Stand. Genomic Sci.">
        <title>Complete genome sequence of Vulcanisaeta distributa type strain (IC-017T).</title>
        <authorList>
            <person name="Mavromatis K."/>
            <person name="Sikorski J."/>
            <person name="Pabst E."/>
            <person name="Teshima H."/>
            <person name="Lapidus A."/>
            <person name="Lucas S."/>
            <person name="Nolan M."/>
            <person name="Glavina Del Rio T."/>
            <person name="Cheng J."/>
            <person name="Bruce D."/>
            <person name="Goodwin L."/>
            <person name="Pitluck S."/>
            <person name="Liolios K."/>
            <person name="Ivanova N."/>
            <person name="Mikhailova N."/>
            <person name="Pati A."/>
            <person name="Chen A."/>
            <person name="Palaniappan K."/>
            <person name="Land M."/>
            <person name="Hauser L."/>
            <person name="Chang Y."/>
            <person name="Jeffries C."/>
            <person name="Rohde M."/>
            <person name="Spring S."/>
            <person name="Goker M."/>
            <person name="Wirth R."/>
            <person name="Woyke T."/>
            <person name="Bristow J."/>
            <person name="Eisen J."/>
            <person name="Markowitz V."/>
            <person name="Hugenholtz P."/>
            <person name="Klenk H."/>
            <person name="Kyrpides N."/>
        </authorList>
    </citation>
    <scope>NUCLEOTIDE SEQUENCE [LARGE SCALE GENOMIC DNA]</scope>
    <source>
        <strain evidence="15">DSM 14429 / JCM 11212 / NBRC 100878 / IC-017</strain>
    </source>
</reference>
<dbReference type="PANTHER" id="PTHR11451">
    <property type="entry name" value="THREONINE-TRNA LIGASE"/>
    <property type="match status" value="1"/>
</dbReference>
<dbReference type="SUPFAM" id="SSF52954">
    <property type="entry name" value="Class II aaRS ABD-related"/>
    <property type="match status" value="1"/>
</dbReference>
<dbReference type="GO" id="GO:0006435">
    <property type="term" value="P:threonyl-tRNA aminoacylation"/>
    <property type="evidence" value="ECO:0007669"/>
    <property type="project" value="UniProtKB-UniRule"/>
</dbReference>
<dbReference type="eggNOG" id="arCOG00401">
    <property type="taxonomic scope" value="Archaea"/>
</dbReference>
<evidence type="ECO:0000256" key="7">
    <source>
        <dbReference type="ARBA" id="ARBA00022840"/>
    </source>
</evidence>
<dbReference type="InterPro" id="IPR002320">
    <property type="entry name" value="Thr-tRNA-ligase_IIa"/>
</dbReference>
<dbReference type="InterPro" id="IPR006195">
    <property type="entry name" value="aa-tRNA-synth_II"/>
</dbReference>
<dbReference type="InterPro" id="IPR023509">
    <property type="entry name" value="DTD-like_sf"/>
</dbReference>
<keyword evidence="2 12" id="KW-0963">Cytoplasm</keyword>
<dbReference type="HAMAP" id="MF_00184">
    <property type="entry name" value="Thr_tRNA_synth"/>
    <property type="match status" value="1"/>
</dbReference>
<proteinExistence type="inferred from homology"/>
<dbReference type="OrthoDB" id="372136at2157"/>
<sequence>MRLLFIHAEDFSYQVRDKAVENPEPLTPELEKGSARNALVVFMSVEENDTEDPNYVDYVADEILDVLNKVKASQIVLYPYAHLSPNLAKPGKALSVLLAVYNRLREKSPVPVSRAPFGYYKAFDIKCYGHPLSELSKSLSPNMVSAQAVQQQVVSRDYYVILTPSGEEYDATKYPFKPGEDDLKALVEKEVLKRELEGGKEPRYIDYCRKFGFEWEPMSDVGHMRYGPAATLMMELVEDYAWRLANELGIPVFKIRGTNMFRRGERAIDEHARLFNERMYTIEGDKDELIMRYAACFQQFAMIRDWVLSYRDIPIGMLEVADSYRYEQPGETVLCFRLRRFYMPDLHIFTRDLKNAMEVALKLHEVIFREIRKLGRDYVSLYNVTKQFYDEHRDYLIELAKREGKPILVRVMPEQKYYWVLNVEFHIVDELRRPREIATFQFDVGNAQRFGIKYRDENGEVKYPVIIHTAIIGSVERYIYALLDTAAIAESRGEVPRLPTWVSPVQVRVIPISKEHLAFANDIASKLEDRMIRVDIDDRFDETLAKRVRDAETFWVPYIVVVGDREVKTGKLSVRVRGTQKPIDMGVDELISRVEEEIKGYPRRPFTMPKYLSMRPASIIT</sequence>
<dbReference type="PROSITE" id="PS50862">
    <property type="entry name" value="AA_TRNA_LIGASE_II"/>
    <property type="match status" value="1"/>
</dbReference>
<dbReference type="InterPro" id="IPR047246">
    <property type="entry name" value="ThrRS_anticodon"/>
</dbReference>
<evidence type="ECO:0000256" key="9">
    <source>
        <dbReference type="ARBA" id="ARBA00022917"/>
    </source>
</evidence>
<dbReference type="HOGENOM" id="CLU_029833_0_0_2"/>
<evidence type="ECO:0000256" key="5">
    <source>
        <dbReference type="ARBA" id="ARBA00022741"/>
    </source>
</evidence>
<dbReference type="Pfam" id="PF08915">
    <property type="entry name" value="tRNA-Thr_ED"/>
    <property type="match status" value="1"/>
</dbReference>
<dbReference type="EC" id="6.1.1.3" evidence="12"/>
<gene>
    <name evidence="12" type="primary">thrS</name>
    <name evidence="14" type="ordered locus">Vdis_0940</name>
</gene>
<evidence type="ECO:0000256" key="6">
    <source>
        <dbReference type="ARBA" id="ARBA00022833"/>
    </source>
</evidence>
<dbReference type="GO" id="GO:0005524">
    <property type="term" value="F:ATP binding"/>
    <property type="evidence" value="ECO:0007669"/>
    <property type="project" value="UniProtKB-UniRule"/>
</dbReference>
<keyword evidence="3 12" id="KW-0820">tRNA-binding</keyword>
<keyword evidence="12" id="KW-0479">Metal-binding</keyword>
<comment type="subcellular location">
    <subcellularLocation>
        <location evidence="12">Cytoplasm</location>
    </subcellularLocation>
</comment>
<dbReference type="NCBIfam" id="NF003068">
    <property type="entry name" value="PRK03991.1"/>
    <property type="match status" value="1"/>
</dbReference>
<evidence type="ECO:0000256" key="2">
    <source>
        <dbReference type="ARBA" id="ARBA00022490"/>
    </source>
</evidence>
<dbReference type="Pfam" id="PF03129">
    <property type="entry name" value="HGTP_anticodon"/>
    <property type="match status" value="1"/>
</dbReference>
<protein>
    <recommendedName>
        <fullName evidence="12">Threonine--tRNA ligase</fullName>
        <ecNumber evidence="12">6.1.1.3</ecNumber>
    </recommendedName>
    <alternativeName>
        <fullName evidence="12">Threonyl-tRNA synthetase</fullName>
        <shortName evidence="12">ThrRS</shortName>
    </alternativeName>
</protein>
<comment type="subunit">
    <text evidence="12">Homodimer.</text>
</comment>
<dbReference type="GeneID" id="9751869"/>
<dbReference type="InterPro" id="IPR004154">
    <property type="entry name" value="Anticodon-bd"/>
</dbReference>
<dbReference type="Pfam" id="PF00587">
    <property type="entry name" value="tRNA-synt_2b"/>
    <property type="match status" value="1"/>
</dbReference>
<evidence type="ECO:0000256" key="4">
    <source>
        <dbReference type="ARBA" id="ARBA00022598"/>
    </source>
</evidence>
<organism evidence="14 15">
    <name type="scientific">Vulcanisaeta distributa (strain DSM 14429 / JCM 11212 / NBRC 100878 / IC-017)</name>
    <dbReference type="NCBI Taxonomy" id="572478"/>
    <lineage>
        <taxon>Archaea</taxon>
        <taxon>Thermoproteota</taxon>
        <taxon>Thermoprotei</taxon>
        <taxon>Thermoproteales</taxon>
        <taxon>Thermoproteaceae</taxon>
        <taxon>Vulcanisaeta</taxon>
    </lineage>
</organism>
<dbReference type="CDD" id="cd00860">
    <property type="entry name" value="ThrRS_anticodon"/>
    <property type="match status" value="1"/>
</dbReference>
<keyword evidence="6 12" id="KW-0862">Zinc</keyword>
<feature type="domain" description="Aminoacyl-transfer RNA synthetases class-II family profile" evidence="13">
    <location>
        <begin position="247"/>
        <end position="496"/>
    </location>
</feature>
<keyword evidence="4 12" id="KW-0436">Ligase</keyword>
<keyword evidence="9 12" id="KW-0648">Protein biosynthesis</keyword>
<evidence type="ECO:0000256" key="1">
    <source>
        <dbReference type="ARBA" id="ARBA00008226"/>
    </source>
</evidence>
<keyword evidence="15" id="KW-1185">Reference proteome</keyword>
<dbReference type="Proteomes" id="UP000006681">
    <property type="component" value="Chromosome"/>
</dbReference>
<evidence type="ECO:0000256" key="3">
    <source>
        <dbReference type="ARBA" id="ARBA00022555"/>
    </source>
</evidence>
<dbReference type="STRING" id="572478.Vdis_0940"/>
<evidence type="ECO:0000256" key="8">
    <source>
        <dbReference type="ARBA" id="ARBA00022884"/>
    </source>
</evidence>
<dbReference type="Gene3D" id="3.40.50.800">
    <property type="entry name" value="Anticodon-binding domain"/>
    <property type="match status" value="1"/>
</dbReference>
<dbReference type="RefSeq" id="WP_013336055.1">
    <property type="nucleotide sequence ID" value="NC_014537.1"/>
</dbReference>
<accession>E1QPN4</accession>
<dbReference type="GO" id="GO:0008270">
    <property type="term" value="F:zinc ion binding"/>
    <property type="evidence" value="ECO:0007669"/>
    <property type="project" value="InterPro"/>
</dbReference>
<dbReference type="FunFam" id="3.40.50.800:FF:000001">
    <property type="entry name" value="Threonine--tRNA ligase"/>
    <property type="match status" value="1"/>
</dbReference>
<keyword evidence="10 12" id="KW-0030">Aminoacyl-tRNA synthetase</keyword>
<dbReference type="GO" id="GO:0000049">
    <property type="term" value="F:tRNA binding"/>
    <property type="evidence" value="ECO:0007669"/>
    <property type="project" value="UniProtKB-KW"/>
</dbReference>
<evidence type="ECO:0000313" key="15">
    <source>
        <dbReference type="Proteomes" id="UP000006681"/>
    </source>
</evidence>
<keyword evidence="8 12" id="KW-0694">RNA-binding</keyword>
<evidence type="ECO:0000256" key="10">
    <source>
        <dbReference type="ARBA" id="ARBA00023146"/>
    </source>
</evidence>
<dbReference type="KEGG" id="vdi:Vdis_0940"/>
<dbReference type="InterPro" id="IPR015011">
    <property type="entry name" value="Threonyl-tRNA_syn_edit_dom_arc"/>
</dbReference>
<feature type="binding site" evidence="12">
    <location>
        <position position="296"/>
    </location>
    <ligand>
        <name>Zn(2+)</name>
        <dbReference type="ChEBI" id="CHEBI:29105"/>
        <note>catalytic</note>
    </ligand>
</feature>
<dbReference type="Gene3D" id="3.50.80.10">
    <property type="entry name" value="D-tyrosyl-tRNA(Tyr) deacylase"/>
    <property type="match status" value="1"/>
</dbReference>
<comment type="cofactor">
    <cofactor evidence="12">
        <name>Zn(2+)</name>
        <dbReference type="ChEBI" id="CHEBI:29105"/>
    </cofactor>
    <text evidence="12">Binds 1 zinc ion per subunit.</text>
</comment>
<dbReference type="InterPro" id="IPR045864">
    <property type="entry name" value="aa-tRNA-synth_II/BPL/LPL"/>
</dbReference>
<comment type="similarity">
    <text evidence="1 12">Belongs to the class-II aminoacyl-tRNA synthetase family.</text>
</comment>
<dbReference type="Gene3D" id="3.30.930.10">
    <property type="entry name" value="Bira Bifunctional Protein, Domain 2"/>
    <property type="match status" value="1"/>
</dbReference>
<evidence type="ECO:0000256" key="11">
    <source>
        <dbReference type="ARBA" id="ARBA00049515"/>
    </source>
</evidence>
<dbReference type="SUPFAM" id="SSF55681">
    <property type="entry name" value="Class II aaRS and biotin synthetases"/>
    <property type="match status" value="1"/>
</dbReference>
<dbReference type="EMBL" id="CP002100">
    <property type="protein sequence ID" value="ADN50330.1"/>
    <property type="molecule type" value="Genomic_DNA"/>
</dbReference>
<feature type="binding site" evidence="12">
    <location>
        <position position="347"/>
    </location>
    <ligand>
        <name>Zn(2+)</name>
        <dbReference type="ChEBI" id="CHEBI:29105"/>
        <note>catalytic</note>
    </ligand>
</feature>
<name>E1QPN4_VULDI</name>
<evidence type="ECO:0000256" key="12">
    <source>
        <dbReference type="HAMAP-Rule" id="MF_00184"/>
    </source>
</evidence>
<reference evidence="14 15" key="1">
    <citation type="journal article" date="2010" name="Stand. Genomic Sci.">
        <title>Complete genome sequence of Vulcanisaeta distributa type strain (IC-017).</title>
        <authorList>
            <person name="Mavromatis K."/>
            <person name="Sikorski J."/>
            <person name="Pabst E."/>
            <person name="Teshima H."/>
            <person name="Lapidus A."/>
            <person name="Lucas S."/>
            <person name="Nolan M."/>
            <person name="Glavina Del Rio T."/>
            <person name="Cheng J.F."/>
            <person name="Bruce D."/>
            <person name="Goodwin L."/>
            <person name="Pitluck S."/>
            <person name="Liolios K."/>
            <person name="Ivanova N."/>
            <person name="Mikhailova N."/>
            <person name="Pati A."/>
            <person name="Chen A."/>
            <person name="Palaniappan K."/>
            <person name="Land M."/>
            <person name="Hauser L."/>
            <person name="Chang Y.J."/>
            <person name="Jeffries C.D."/>
            <person name="Rohde M."/>
            <person name="Spring S."/>
            <person name="Goker M."/>
            <person name="Wirth R."/>
            <person name="Woyke T."/>
            <person name="Bristow J."/>
            <person name="Eisen J.A."/>
            <person name="Markowitz V."/>
            <person name="Hugenholtz P."/>
            <person name="Klenk H.P."/>
            <person name="Kyrpides N.C."/>
        </authorList>
    </citation>
    <scope>NUCLEOTIDE SEQUENCE [LARGE SCALE GENOMIC DNA]</scope>
    <source>
        <strain evidence="15">DSM 14429 / JCM 11212 / NBRC 100878 / IC-017</strain>
    </source>
</reference>
<evidence type="ECO:0000313" key="14">
    <source>
        <dbReference type="EMBL" id="ADN50330.1"/>
    </source>
</evidence>
<dbReference type="GO" id="GO:0004829">
    <property type="term" value="F:threonine-tRNA ligase activity"/>
    <property type="evidence" value="ECO:0007669"/>
    <property type="project" value="UniProtKB-UniRule"/>
</dbReference>
<evidence type="ECO:0000259" key="13">
    <source>
        <dbReference type="PROSITE" id="PS50862"/>
    </source>
</evidence>
<dbReference type="GO" id="GO:0005737">
    <property type="term" value="C:cytoplasm"/>
    <property type="evidence" value="ECO:0007669"/>
    <property type="project" value="UniProtKB-SubCell"/>
</dbReference>
<dbReference type="InterPro" id="IPR036621">
    <property type="entry name" value="Anticodon-bd_dom_sf"/>
</dbReference>
<comment type="caution">
    <text evidence="12">Lacks conserved residue(s) required for the propagation of feature annotation.</text>
</comment>
<keyword evidence="5 12" id="KW-0547">Nucleotide-binding</keyword>
<dbReference type="PRINTS" id="PR01047">
    <property type="entry name" value="TRNASYNTHTHR"/>
</dbReference>
<comment type="catalytic activity">
    <reaction evidence="11 12">
        <text>tRNA(Thr) + L-threonine + ATP = L-threonyl-tRNA(Thr) + AMP + diphosphate + H(+)</text>
        <dbReference type="Rhea" id="RHEA:24624"/>
        <dbReference type="Rhea" id="RHEA-COMP:9670"/>
        <dbReference type="Rhea" id="RHEA-COMP:9704"/>
        <dbReference type="ChEBI" id="CHEBI:15378"/>
        <dbReference type="ChEBI" id="CHEBI:30616"/>
        <dbReference type="ChEBI" id="CHEBI:33019"/>
        <dbReference type="ChEBI" id="CHEBI:57926"/>
        <dbReference type="ChEBI" id="CHEBI:78442"/>
        <dbReference type="ChEBI" id="CHEBI:78534"/>
        <dbReference type="ChEBI" id="CHEBI:456215"/>
        <dbReference type="EC" id="6.1.1.3"/>
    </reaction>
</comment>
<feature type="binding site" evidence="12">
    <location>
        <position position="468"/>
    </location>
    <ligand>
        <name>Zn(2+)</name>
        <dbReference type="ChEBI" id="CHEBI:29105"/>
        <note>catalytic</note>
    </ligand>
</feature>
<dbReference type="InterPro" id="IPR002314">
    <property type="entry name" value="aa-tRNA-synt_IIb"/>
</dbReference>
<dbReference type="PANTHER" id="PTHR11451:SF44">
    <property type="entry name" value="THREONINE--TRNA LIGASE, CHLOROPLASTIC_MITOCHONDRIAL 2"/>
    <property type="match status" value="1"/>
</dbReference>